<accession>A0A381WA82</accession>
<sequence length="73" mass="8649">MFLKTKTTAVLFEIDTRFRRRFRQTLPPSLRRFVVFVFKLVARTLWVAKNGFRPRAGHSDFVVAGRIASSYQW</sequence>
<evidence type="ECO:0000313" key="1">
    <source>
        <dbReference type="EMBL" id="SVA49382.1"/>
    </source>
</evidence>
<name>A0A381WA82_9ZZZZ</name>
<reference evidence="1" key="1">
    <citation type="submission" date="2018-05" db="EMBL/GenBank/DDBJ databases">
        <authorList>
            <person name="Lanie J.A."/>
            <person name="Ng W.-L."/>
            <person name="Kazmierczak K.M."/>
            <person name="Andrzejewski T.M."/>
            <person name="Davidsen T.M."/>
            <person name="Wayne K.J."/>
            <person name="Tettelin H."/>
            <person name="Glass J.I."/>
            <person name="Rusch D."/>
            <person name="Podicherti R."/>
            <person name="Tsui H.-C.T."/>
            <person name="Winkler M.E."/>
        </authorList>
    </citation>
    <scope>NUCLEOTIDE SEQUENCE</scope>
</reference>
<organism evidence="1">
    <name type="scientific">marine metagenome</name>
    <dbReference type="NCBI Taxonomy" id="408172"/>
    <lineage>
        <taxon>unclassified sequences</taxon>
        <taxon>metagenomes</taxon>
        <taxon>ecological metagenomes</taxon>
    </lineage>
</organism>
<gene>
    <name evidence="1" type="ORF">METZ01_LOCUS102236</name>
</gene>
<protein>
    <submittedName>
        <fullName evidence="1">Uncharacterized protein</fullName>
    </submittedName>
</protein>
<dbReference type="AlphaFoldDB" id="A0A381WA82"/>
<proteinExistence type="predicted"/>
<dbReference type="EMBL" id="UINC01011160">
    <property type="protein sequence ID" value="SVA49382.1"/>
    <property type="molecule type" value="Genomic_DNA"/>
</dbReference>
<feature type="non-terminal residue" evidence="1">
    <location>
        <position position="73"/>
    </location>
</feature>